<comment type="similarity">
    <text evidence="6">Belongs to the sirtuin family. Class IV subfamily.</text>
</comment>
<dbReference type="Gene3D" id="3.40.50.1220">
    <property type="entry name" value="TPP-binding domain"/>
    <property type="match status" value="1"/>
</dbReference>
<keyword evidence="2" id="KW-0808">Transferase</keyword>
<feature type="binding site" evidence="7">
    <location>
        <position position="173"/>
    </location>
    <ligand>
        <name>Zn(2+)</name>
        <dbReference type="ChEBI" id="CHEBI:29105"/>
    </ligand>
</feature>
<dbReference type="PANTHER" id="PTHR11085:SF12">
    <property type="entry name" value="NAD-DEPENDENT PROTEIN DEACYLASE SIRTUIN-6"/>
    <property type="match status" value="1"/>
</dbReference>
<feature type="binding site" evidence="7">
    <location>
        <position position="148"/>
    </location>
    <ligand>
        <name>Zn(2+)</name>
        <dbReference type="ChEBI" id="CHEBI:29105"/>
    </ligand>
</feature>
<organism evidence="10 11">
    <name type="scientific">Chondrus crispus</name>
    <name type="common">Carrageen Irish moss</name>
    <name type="synonym">Polymorpha crispa</name>
    <dbReference type="NCBI Taxonomy" id="2769"/>
    <lineage>
        <taxon>Eukaryota</taxon>
        <taxon>Rhodophyta</taxon>
        <taxon>Florideophyceae</taxon>
        <taxon>Rhodymeniophycidae</taxon>
        <taxon>Gigartinales</taxon>
        <taxon>Gigartinaceae</taxon>
        <taxon>Chondrus</taxon>
    </lineage>
</organism>
<feature type="coiled-coil region" evidence="8">
    <location>
        <begin position="383"/>
        <end position="410"/>
    </location>
</feature>
<dbReference type="Gramene" id="CDF35028">
    <property type="protein sequence ID" value="CDF35028"/>
    <property type="gene ID" value="CHC_T00003572001"/>
</dbReference>
<dbReference type="GO" id="GO:0000122">
    <property type="term" value="P:negative regulation of transcription by RNA polymerase II"/>
    <property type="evidence" value="ECO:0007669"/>
    <property type="project" value="TreeGrafter"/>
</dbReference>
<dbReference type="GO" id="GO:0070403">
    <property type="term" value="F:NAD+ binding"/>
    <property type="evidence" value="ECO:0007669"/>
    <property type="project" value="InterPro"/>
</dbReference>
<dbReference type="Pfam" id="PF02146">
    <property type="entry name" value="SIR2"/>
    <property type="match status" value="1"/>
</dbReference>
<dbReference type="FunFam" id="3.40.50.1220:FF:000038">
    <property type="entry name" value="NAD-dependent protein deacetylase sirtuin-6 isoform X2"/>
    <property type="match status" value="1"/>
</dbReference>
<keyword evidence="5" id="KW-0520">NAD</keyword>
<dbReference type="GeneID" id="17322564"/>
<keyword evidence="8" id="KW-0175">Coiled coil</keyword>
<evidence type="ECO:0000256" key="4">
    <source>
        <dbReference type="ARBA" id="ARBA00022833"/>
    </source>
</evidence>
<evidence type="ECO:0000256" key="6">
    <source>
        <dbReference type="ARBA" id="ARBA00038170"/>
    </source>
</evidence>
<dbReference type="EC" id="2.3.1.286" evidence="1"/>
<feature type="active site" description="Proton acceptor" evidence="7">
    <location>
        <position position="140"/>
    </location>
</feature>
<keyword evidence="4 7" id="KW-0862">Zinc</keyword>
<protein>
    <recommendedName>
        <fullName evidence="1">protein acetyllysine N-acetyltransferase</fullName>
        <ecNumber evidence="1">2.3.1.286</ecNumber>
    </recommendedName>
</protein>
<evidence type="ECO:0000256" key="3">
    <source>
        <dbReference type="ARBA" id="ARBA00022723"/>
    </source>
</evidence>
<feature type="binding site" evidence="7">
    <location>
        <position position="151"/>
    </location>
    <ligand>
        <name>Zn(2+)</name>
        <dbReference type="ChEBI" id="CHEBI:29105"/>
    </ligand>
</feature>
<evidence type="ECO:0000256" key="1">
    <source>
        <dbReference type="ARBA" id="ARBA00012928"/>
    </source>
</evidence>
<evidence type="ECO:0000256" key="8">
    <source>
        <dbReference type="SAM" id="Coils"/>
    </source>
</evidence>
<dbReference type="GO" id="GO:0005634">
    <property type="term" value="C:nucleus"/>
    <property type="evidence" value="ECO:0007669"/>
    <property type="project" value="TreeGrafter"/>
</dbReference>
<dbReference type="Proteomes" id="UP000012073">
    <property type="component" value="Unassembled WGS sequence"/>
</dbReference>
<dbReference type="AlphaFoldDB" id="R7QBA3"/>
<dbReference type="Gene3D" id="2.20.28.200">
    <property type="match status" value="1"/>
</dbReference>
<evidence type="ECO:0000313" key="10">
    <source>
        <dbReference type="EMBL" id="CDF35028.1"/>
    </source>
</evidence>
<dbReference type="PANTHER" id="PTHR11085">
    <property type="entry name" value="NAD-DEPENDENT PROTEIN DEACYLASE SIRTUIN-5, MITOCHONDRIAL-RELATED"/>
    <property type="match status" value="1"/>
</dbReference>
<evidence type="ECO:0000256" key="7">
    <source>
        <dbReference type="PROSITE-ProRule" id="PRU00236"/>
    </source>
</evidence>
<dbReference type="GO" id="GO:0003714">
    <property type="term" value="F:transcription corepressor activity"/>
    <property type="evidence" value="ECO:0007669"/>
    <property type="project" value="TreeGrafter"/>
</dbReference>
<dbReference type="STRING" id="2769.R7QBA3"/>
<gene>
    <name evidence="10" type="ORF">CHC_T00003572001</name>
</gene>
<proteinExistence type="inferred from homology"/>
<name>R7QBA3_CHOCR</name>
<keyword evidence="3 7" id="KW-0479">Metal-binding</keyword>
<dbReference type="SUPFAM" id="SSF52467">
    <property type="entry name" value="DHS-like NAD/FAD-binding domain"/>
    <property type="match status" value="1"/>
</dbReference>
<reference evidence="11" key="1">
    <citation type="journal article" date="2013" name="Proc. Natl. Acad. Sci. U.S.A.">
        <title>Genome structure and metabolic features in the red seaweed Chondrus crispus shed light on evolution of the Archaeplastida.</title>
        <authorList>
            <person name="Collen J."/>
            <person name="Porcel B."/>
            <person name="Carre W."/>
            <person name="Ball S.G."/>
            <person name="Chaparro C."/>
            <person name="Tonon T."/>
            <person name="Barbeyron T."/>
            <person name="Michel G."/>
            <person name="Noel B."/>
            <person name="Valentin K."/>
            <person name="Elias M."/>
            <person name="Artiguenave F."/>
            <person name="Arun A."/>
            <person name="Aury J.M."/>
            <person name="Barbosa-Neto J.F."/>
            <person name="Bothwell J.H."/>
            <person name="Bouget F.Y."/>
            <person name="Brillet L."/>
            <person name="Cabello-Hurtado F."/>
            <person name="Capella-Gutierrez S."/>
            <person name="Charrier B."/>
            <person name="Cladiere L."/>
            <person name="Cock J.M."/>
            <person name="Coelho S.M."/>
            <person name="Colleoni C."/>
            <person name="Czjzek M."/>
            <person name="Da Silva C."/>
            <person name="Delage L."/>
            <person name="Denoeud F."/>
            <person name="Deschamps P."/>
            <person name="Dittami S.M."/>
            <person name="Gabaldon T."/>
            <person name="Gachon C.M."/>
            <person name="Groisillier A."/>
            <person name="Herve C."/>
            <person name="Jabbari K."/>
            <person name="Katinka M."/>
            <person name="Kloareg B."/>
            <person name="Kowalczyk N."/>
            <person name="Labadie K."/>
            <person name="Leblanc C."/>
            <person name="Lopez P.J."/>
            <person name="McLachlan D.H."/>
            <person name="Meslet-Cladiere L."/>
            <person name="Moustafa A."/>
            <person name="Nehr Z."/>
            <person name="Nyvall Collen P."/>
            <person name="Panaud O."/>
            <person name="Partensky F."/>
            <person name="Poulain J."/>
            <person name="Rensing S.A."/>
            <person name="Rousvoal S."/>
            <person name="Samson G."/>
            <person name="Symeonidi A."/>
            <person name="Weissenbach J."/>
            <person name="Zambounis A."/>
            <person name="Wincker P."/>
            <person name="Boyen C."/>
        </authorList>
    </citation>
    <scope>NUCLEOTIDE SEQUENCE [LARGE SCALE GENOMIC DNA]</scope>
    <source>
        <strain evidence="11">cv. Stackhouse</strain>
    </source>
</reference>
<evidence type="ECO:0000256" key="2">
    <source>
        <dbReference type="ARBA" id="ARBA00022679"/>
    </source>
</evidence>
<dbReference type="KEGG" id="ccp:CHC_T00003572001"/>
<dbReference type="PhylomeDB" id="R7QBA3"/>
<sequence length="451" mass="50326">MSAQGYSDRLSKYSYRGKLNLRSDPDPPLSVLAKARILARRIRSSSHVVLHTGAGISTSAGIRDFRGPKGVWTTESSRAKTTDKQDGASNTCFEDAVPTLTHMAITAMHAMGFIHYVISQNVDGLHLRSGLPRSALSELHGNLFVDWCPVCKSETRRDSEVPTVGYKPSGKRCGRANCDGMLTDKALDWDDALPDYDLELAREHGDKADLAVVVGTSCQMDPARGLPFRGKGDVVIVNLSRTDYDKRAAFTVRAQTDAVFAVMAQMLDVRIPTYEREVEVLVQSSLQGKDLKVEMLVRWDGDERRRAMREIERVRYGTKCGNEISVMQDGDAKLGYKAMLRGVEVGTNVEASIEVQDLGCVQIAHVSPGKVMLGVVLTRREYNETMTARVKELEERARRSKKRKRDENWEARQWFVKGTKRGWQDCVCCNKCVWSGAGKREAHFAICDEGM</sequence>
<dbReference type="GO" id="GO:0046872">
    <property type="term" value="F:metal ion binding"/>
    <property type="evidence" value="ECO:0007669"/>
    <property type="project" value="UniProtKB-KW"/>
</dbReference>
<dbReference type="PROSITE" id="PS50305">
    <property type="entry name" value="SIRTUIN"/>
    <property type="match status" value="1"/>
</dbReference>
<dbReference type="InterPro" id="IPR003000">
    <property type="entry name" value="Sirtuin"/>
</dbReference>
<feature type="domain" description="Deacetylase sirtuin-type" evidence="9">
    <location>
        <begin position="28"/>
        <end position="284"/>
    </location>
</feature>
<dbReference type="InterPro" id="IPR050134">
    <property type="entry name" value="NAD-dep_sirtuin_deacylases"/>
</dbReference>
<dbReference type="OrthoDB" id="424302at2759"/>
<evidence type="ECO:0000313" key="11">
    <source>
        <dbReference type="Proteomes" id="UP000012073"/>
    </source>
</evidence>
<dbReference type="EMBL" id="HG001714">
    <property type="protein sequence ID" value="CDF35028.1"/>
    <property type="molecule type" value="Genomic_DNA"/>
</dbReference>
<evidence type="ECO:0000256" key="5">
    <source>
        <dbReference type="ARBA" id="ARBA00023027"/>
    </source>
</evidence>
<dbReference type="GO" id="GO:0017136">
    <property type="term" value="F:histone deacetylase activity, NAD-dependent"/>
    <property type="evidence" value="ECO:0007669"/>
    <property type="project" value="TreeGrafter"/>
</dbReference>
<dbReference type="InterPro" id="IPR026590">
    <property type="entry name" value="Ssirtuin_cat_dom"/>
</dbReference>
<evidence type="ECO:0000259" key="9">
    <source>
        <dbReference type="PROSITE" id="PS50305"/>
    </source>
</evidence>
<feature type="binding site" evidence="7">
    <location>
        <position position="178"/>
    </location>
    <ligand>
        <name>Zn(2+)</name>
        <dbReference type="ChEBI" id="CHEBI:29105"/>
    </ligand>
</feature>
<dbReference type="InterPro" id="IPR029035">
    <property type="entry name" value="DHS-like_NAD/FAD-binding_dom"/>
</dbReference>
<accession>R7QBA3</accession>
<keyword evidence="11" id="KW-1185">Reference proteome</keyword>
<dbReference type="RefSeq" id="XP_005714847.1">
    <property type="nucleotide sequence ID" value="XM_005714790.1"/>
</dbReference>